<feature type="domain" description="Peptidase S74" evidence="1">
    <location>
        <begin position="198"/>
        <end position="312"/>
    </location>
</feature>
<dbReference type="Pfam" id="PF13884">
    <property type="entry name" value="Peptidase_S74"/>
    <property type="match status" value="1"/>
</dbReference>
<accession>A0A9D7SV78</accession>
<dbReference type="Gene3D" id="2.150.10.10">
    <property type="entry name" value="Serralysin-like metalloprotease, C-terminal"/>
    <property type="match status" value="1"/>
</dbReference>
<dbReference type="AlphaFoldDB" id="A0A9D7SV78"/>
<dbReference type="EMBL" id="JADKGY010000006">
    <property type="protein sequence ID" value="MBK9982769.1"/>
    <property type="molecule type" value="Genomic_DNA"/>
</dbReference>
<sequence>MEFVNNNDNIFISDEFGVTVNTGTRNISLGPEALKSNTGGGSNLAIGHRALTSNTVGTENIALGWEALKTNQYSAGNIAIGIKSLQANLDGYGNIGLGNRALYNSSSGYENIGIGAQSLYANLTGYGNVALGDLAGNLGTDDHNCTFIGWHTNNNSGGLIENSTALGQGVQLNASNQIRIGNGNVTSIGGAVGWSIVSDGRIKKNVSENVPGLDLIMKLRPVTYQLDRVLLGEFMNDKESKADTSNSNQYYAGFIAQELYTTLSKLNYPNSIVDVPENPNDLYTVKYMELIASLVKSIQELQVEISILKKQSSVKM</sequence>
<reference evidence="2 3" key="1">
    <citation type="submission" date="2020-10" db="EMBL/GenBank/DDBJ databases">
        <title>Connecting structure to function with the recovery of over 1000 high-quality activated sludge metagenome-assembled genomes encoding full-length rRNA genes using long-read sequencing.</title>
        <authorList>
            <person name="Singleton C.M."/>
            <person name="Petriglieri F."/>
            <person name="Kristensen J.M."/>
            <person name="Kirkegaard R.H."/>
            <person name="Michaelsen T.Y."/>
            <person name="Andersen M.H."/>
            <person name="Karst S.M."/>
            <person name="Dueholm M.S."/>
            <person name="Nielsen P.H."/>
            <person name="Albertsen M."/>
        </authorList>
    </citation>
    <scope>NUCLEOTIDE SEQUENCE [LARGE SCALE GENOMIC DNA]</scope>
    <source>
        <strain evidence="2">Ribe_18-Q3-R11-54_MAXAC.273</strain>
    </source>
</reference>
<evidence type="ECO:0000259" key="1">
    <source>
        <dbReference type="PROSITE" id="PS51688"/>
    </source>
</evidence>
<organism evidence="2 3">
    <name type="scientific">Candidatus Opimibacter skivensis</name>
    <dbReference type="NCBI Taxonomy" id="2982028"/>
    <lineage>
        <taxon>Bacteria</taxon>
        <taxon>Pseudomonadati</taxon>
        <taxon>Bacteroidota</taxon>
        <taxon>Saprospiria</taxon>
        <taxon>Saprospirales</taxon>
        <taxon>Saprospiraceae</taxon>
        <taxon>Candidatus Opimibacter</taxon>
    </lineage>
</organism>
<dbReference type="Proteomes" id="UP000808337">
    <property type="component" value="Unassembled WGS sequence"/>
</dbReference>
<evidence type="ECO:0000313" key="3">
    <source>
        <dbReference type="Proteomes" id="UP000808337"/>
    </source>
</evidence>
<gene>
    <name evidence="2" type="ORF">IPP15_10155</name>
</gene>
<dbReference type="InterPro" id="IPR030392">
    <property type="entry name" value="S74_ICA"/>
</dbReference>
<evidence type="ECO:0000313" key="2">
    <source>
        <dbReference type="EMBL" id="MBK9982769.1"/>
    </source>
</evidence>
<dbReference type="PROSITE" id="PS51688">
    <property type="entry name" value="ICA"/>
    <property type="match status" value="1"/>
</dbReference>
<protein>
    <submittedName>
        <fullName evidence="2">Tail fiber domain-containing protein</fullName>
    </submittedName>
</protein>
<comment type="caution">
    <text evidence="2">The sequence shown here is derived from an EMBL/GenBank/DDBJ whole genome shotgun (WGS) entry which is preliminary data.</text>
</comment>
<dbReference type="InterPro" id="IPR011049">
    <property type="entry name" value="Serralysin-like_metalloprot_C"/>
</dbReference>
<name>A0A9D7SV78_9BACT</name>
<proteinExistence type="predicted"/>